<feature type="domain" description="Protein kinase" evidence="6">
    <location>
        <begin position="52"/>
        <end position="340"/>
    </location>
</feature>
<evidence type="ECO:0000256" key="2">
    <source>
        <dbReference type="ARBA" id="ARBA00022741"/>
    </source>
</evidence>
<proteinExistence type="predicted"/>
<dbReference type="RefSeq" id="WP_007278431.1">
    <property type="nucleotide sequence ID" value="NZ_ABCK01000007.1"/>
</dbReference>
<dbReference type="InterPro" id="IPR032675">
    <property type="entry name" value="LRR_dom_sf"/>
</dbReference>
<keyword evidence="5" id="KW-1133">Transmembrane helix</keyword>
<dbReference type="PANTHER" id="PTHR43289:SF6">
    <property type="entry name" value="SERINE_THREONINE-PROTEIN KINASE NEKL-3"/>
    <property type="match status" value="1"/>
</dbReference>
<name>A6DKL9_9BACT</name>
<dbReference type="InterPro" id="IPR000719">
    <property type="entry name" value="Prot_kinase_dom"/>
</dbReference>
<dbReference type="InterPro" id="IPR011716">
    <property type="entry name" value="TPR-3"/>
</dbReference>
<evidence type="ECO:0000256" key="3">
    <source>
        <dbReference type="ARBA" id="ARBA00022777"/>
    </source>
</evidence>
<dbReference type="Proteomes" id="UP000004947">
    <property type="component" value="Unassembled WGS sequence"/>
</dbReference>
<dbReference type="GO" id="GO:0005524">
    <property type="term" value="F:ATP binding"/>
    <property type="evidence" value="ECO:0007669"/>
    <property type="project" value="UniProtKB-KW"/>
</dbReference>
<dbReference type="PANTHER" id="PTHR43289">
    <property type="entry name" value="MITOGEN-ACTIVATED PROTEIN KINASE KINASE KINASE 20-RELATED"/>
    <property type="match status" value="1"/>
</dbReference>
<dbReference type="Pfam" id="PF00069">
    <property type="entry name" value="Pkinase"/>
    <property type="match status" value="1"/>
</dbReference>
<keyword evidence="5" id="KW-0812">Transmembrane</keyword>
<evidence type="ECO:0000313" key="8">
    <source>
        <dbReference type="Proteomes" id="UP000004947"/>
    </source>
</evidence>
<dbReference type="EMBL" id="ABCK01000007">
    <property type="protein sequence ID" value="EDM27917.1"/>
    <property type="molecule type" value="Genomic_DNA"/>
</dbReference>
<dbReference type="PROSITE" id="PS50011">
    <property type="entry name" value="PROTEIN_KINASE_DOM"/>
    <property type="match status" value="1"/>
</dbReference>
<dbReference type="Gene3D" id="3.30.200.20">
    <property type="entry name" value="Phosphorylase Kinase, domain 1"/>
    <property type="match status" value="1"/>
</dbReference>
<dbReference type="Gene3D" id="3.80.10.10">
    <property type="entry name" value="Ribonuclease Inhibitor"/>
    <property type="match status" value="1"/>
</dbReference>
<comment type="caution">
    <text evidence="7">The sequence shown here is derived from an EMBL/GenBank/DDBJ whole genome shotgun (WGS) entry which is preliminary data.</text>
</comment>
<dbReference type="SMART" id="SM00220">
    <property type="entry name" value="S_TKc"/>
    <property type="match status" value="1"/>
</dbReference>
<evidence type="ECO:0000256" key="5">
    <source>
        <dbReference type="SAM" id="Phobius"/>
    </source>
</evidence>
<keyword evidence="3 7" id="KW-0418">Kinase</keyword>
<protein>
    <submittedName>
        <fullName evidence="7">Serine/threonine-protein kinase</fullName>
    </submittedName>
</protein>
<dbReference type="CDD" id="cd14014">
    <property type="entry name" value="STKc_PknB_like"/>
    <property type="match status" value="1"/>
</dbReference>
<evidence type="ECO:0000313" key="7">
    <source>
        <dbReference type="EMBL" id="EDM27917.1"/>
    </source>
</evidence>
<dbReference type="eggNOG" id="COG0515">
    <property type="taxonomic scope" value="Bacteria"/>
</dbReference>
<gene>
    <name evidence="7" type="ORF">LNTAR_00910</name>
</gene>
<dbReference type="InterPro" id="IPR011009">
    <property type="entry name" value="Kinase-like_dom_sf"/>
</dbReference>
<sequence length="722" mass="82192">MNNSAKKDRLDSDSLHRLDQGSEALYDLVMSGNDQDELPSDVLEIMDDEPRYEQKDDIASGGMKKISSAYDKLFRRPVAKAELKNKSRHEVISNFINEARIMARLEHPNIVPVYDLDANEEGAPFFTMKLSGGKNLEEIIELLNNKDPQISEYYTRDRLLEIFLKICDAVAYAHSKGILHLDIKPANIQVDQFGAVLLCDWGLAREMSQEENANLSDSELKYEVEQSLDGKIKGTPGFMAPEQVDPQNQKRSAETDIYGLGALLYNILTLRKPLTGASLDQVINNTLAGLFPSPLELNLTHPVPPGLNAVVMKAMALEAIDRYASAEKLAEDIRNYQQGFATRAQEAGFGTLISLMLKRYKKQFILGSIIFVSFIATILFFLVRLKHEQVLTNEALVLSTESEARLKTAHKQLQSSEAEARQLLFDLQEEKNERLALQQATFPQLRIMISRFQSKDDFKQARILSQLLYNLDPKDNSIILLAAYTSFGALDFSKANTLFSKLKNQEKYQWLIEFSQKYSVQQAPIAELHRLIQQLSRTPNHLRKNLNNNLLYSITQSYPLEDRFELAKKMLHDESLNHSHFDLQLIDGEYHLSLANNKTFGHIKPLHNLPLVSLDLSNTPCVDISPVENTPLKRLILNGSRVVEILKINTKTIQEVDVRNTQVSNVTFLKNSSIETLYLNKHWTDLKPLQSCENLTKLYLKDLLYSPKYIKNLGLNCEIIFY</sequence>
<keyword evidence="1" id="KW-0808">Transferase</keyword>
<keyword evidence="5" id="KW-0472">Membrane</keyword>
<reference evidence="7 8" key="1">
    <citation type="journal article" date="2010" name="J. Bacteriol.">
        <title>Genome sequence of Lentisphaera araneosa HTCC2155T, the type species of the order Lentisphaerales in the phylum Lentisphaerae.</title>
        <authorList>
            <person name="Thrash J.C."/>
            <person name="Cho J.C."/>
            <person name="Vergin K.L."/>
            <person name="Morris R.M."/>
            <person name="Giovannoni S.J."/>
        </authorList>
    </citation>
    <scope>NUCLEOTIDE SEQUENCE [LARGE SCALE GENOMIC DNA]</scope>
    <source>
        <strain evidence="7 8">HTCC2155</strain>
    </source>
</reference>
<feature type="transmembrane region" description="Helical" evidence="5">
    <location>
        <begin position="364"/>
        <end position="383"/>
    </location>
</feature>
<dbReference type="GO" id="GO:0004674">
    <property type="term" value="F:protein serine/threonine kinase activity"/>
    <property type="evidence" value="ECO:0007669"/>
    <property type="project" value="TreeGrafter"/>
</dbReference>
<dbReference type="Gene3D" id="1.10.510.10">
    <property type="entry name" value="Transferase(Phosphotransferase) domain 1"/>
    <property type="match status" value="1"/>
</dbReference>
<dbReference type="OrthoDB" id="9801841at2"/>
<evidence type="ECO:0000256" key="4">
    <source>
        <dbReference type="ARBA" id="ARBA00022840"/>
    </source>
</evidence>
<keyword evidence="8" id="KW-1185">Reference proteome</keyword>
<keyword evidence="4" id="KW-0067">ATP-binding</keyword>
<dbReference type="AlphaFoldDB" id="A6DKL9"/>
<evidence type="ECO:0000256" key="1">
    <source>
        <dbReference type="ARBA" id="ARBA00022679"/>
    </source>
</evidence>
<dbReference type="Pfam" id="PF07720">
    <property type="entry name" value="TPR_3"/>
    <property type="match status" value="1"/>
</dbReference>
<evidence type="ECO:0000259" key="6">
    <source>
        <dbReference type="PROSITE" id="PS50011"/>
    </source>
</evidence>
<dbReference type="SUPFAM" id="SSF56112">
    <property type="entry name" value="Protein kinase-like (PK-like)"/>
    <property type="match status" value="1"/>
</dbReference>
<organism evidence="7 8">
    <name type="scientific">Lentisphaera araneosa HTCC2155</name>
    <dbReference type="NCBI Taxonomy" id="313628"/>
    <lineage>
        <taxon>Bacteria</taxon>
        <taxon>Pseudomonadati</taxon>
        <taxon>Lentisphaerota</taxon>
        <taxon>Lentisphaeria</taxon>
        <taxon>Lentisphaerales</taxon>
        <taxon>Lentisphaeraceae</taxon>
        <taxon>Lentisphaera</taxon>
    </lineage>
</organism>
<keyword evidence="2" id="KW-0547">Nucleotide-binding</keyword>
<dbReference type="STRING" id="313628.LNTAR_00910"/>
<accession>A6DKL9</accession>